<feature type="region of interest" description="Disordered" evidence="1">
    <location>
        <begin position="667"/>
        <end position="721"/>
    </location>
</feature>
<comment type="caution">
    <text evidence="3">The sequence shown here is derived from an EMBL/GenBank/DDBJ whole genome shotgun (WGS) entry which is preliminary data.</text>
</comment>
<organism evidence="3 4">
    <name type="scientific">Orbilia javanica</name>
    <dbReference type="NCBI Taxonomy" id="47235"/>
    <lineage>
        <taxon>Eukaryota</taxon>
        <taxon>Fungi</taxon>
        <taxon>Dikarya</taxon>
        <taxon>Ascomycota</taxon>
        <taxon>Pezizomycotina</taxon>
        <taxon>Orbiliomycetes</taxon>
        <taxon>Orbiliales</taxon>
        <taxon>Orbiliaceae</taxon>
        <taxon>Orbilia</taxon>
    </lineage>
</organism>
<dbReference type="Pfam" id="PF26093">
    <property type="entry name" value="HTH_TGH"/>
    <property type="match status" value="1"/>
</dbReference>
<evidence type="ECO:0000313" key="3">
    <source>
        <dbReference type="EMBL" id="KAK6351204.1"/>
    </source>
</evidence>
<dbReference type="PROSITE" id="PS50174">
    <property type="entry name" value="G_PATCH"/>
    <property type="match status" value="1"/>
</dbReference>
<dbReference type="GO" id="GO:0003723">
    <property type="term" value="F:RNA binding"/>
    <property type="evidence" value="ECO:0007669"/>
    <property type="project" value="TreeGrafter"/>
</dbReference>
<dbReference type="GO" id="GO:0005634">
    <property type="term" value="C:nucleus"/>
    <property type="evidence" value="ECO:0007669"/>
    <property type="project" value="TreeGrafter"/>
</dbReference>
<feature type="region of interest" description="Disordered" evidence="1">
    <location>
        <begin position="232"/>
        <end position="251"/>
    </location>
</feature>
<dbReference type="Proteomes" id="UP001313282">
    <property type="component" value="Unassembled WGS sequence"/>
</dbReference>
<feature type="region of interest" description="Disordered" evidence="1">
    <location>
        <begin position="22"/>
        <end position="43"/>
    </location>
</feature>
<feature type="region of interest" description="Disordered" evidence="1">
    <location>
        <begin position="435"/>
        <end position="456"/>
    </location>
</feature>
<dbReference type="PANTHER" id="PTHR13384:SF19">
    <property type="entry name" value="G PATCH DOMAIN-CONTAINING PROTEIN 1"/>
    <property type="match status" value="1"/>
</dbReference>
<accession>A0AAN8RKT5</accession>
<dbReference type="Pfam" id="PF07713">
    <property type="entry name" value="DUF1604"/>
    <property type="match status" value="1"/>
</dbReference>
<sequence length="734" mass="80034">MSYNPSKRSRATFEKEDVSPYIIYGTPIPKPDPKSKDNQDANLPVWKQEVVDERGRKRLHGAFMGGFSAGYFNTVGSKEGWTPSTFTSSRTNRAKITALKPEDFMDDEDRAEAEAEEERRLQREAETAAAGGTGSTAEELAAQGLNNTAKLFEMLGTSTMTVDEYPVGKKMMQKLGWREGTGIGPKVRRKVRDQEGGDNGEEDFKTYWFLPEEVKVPEYPIKADVKGLGYTGELKSEGDGEEKPSQKPKAVIRKPSVRLGMGVGVFNDDGEDDEDIYEIKPKSAYNKVLGGDKKKKKAVTAAAATAVATGTGGITTKPALKVPGRHVFISKKNSSKIRRCRDGSLPLPGFILQEEPFLDRSAQDFPLPEVPEGWVPKRLLADPTRYAAATAAKAETNTSAPLDIKARGVLLGEEQRPGKSVFDFLTPAARERIASASGKKNLPQAKGEQVDTGKDSLQKAKDAIPYMEKEVAENALKGFLPYADAPEKRVRYRNFLEIKAGIRSGMPVRDKGVSLEDWGRELHEFAHAARIFKPVTGLMANRFTSSSSMASQLPTTGGSKNLGTDGEEVLITRPTEKVEDPALTAAKMGMYGALTRSVVRFYPTRLLCKRFNVAPPVHVDPSVGDEGIGGGGKGVELVGKREMDRLMIEANTNPDWMGMRSVGFESAGREGGDSVGHLHAYGDNGDKGGDKMDVDGRVEEEEADDTNHNPALEAPRAGDEVFKAIFGDDSEDEE</sequence>
<protein>
    <recommendedName>
        <fullName evidence="2">G-patch domain-containing protein</fullName>
    </recommendedName>
</protein>
<evidence type="ECO:0000259" key="2">
    <source>
        <dbReference type="PROSITE" id="PS50174"/>
    </source>
</evidence>
<dbReference type="EMBL" id="JAVHNR010000002">
    <property type="protein sequence ID" value="KAK6351204.1"/>
    <property type="molecule type" value="Genomic_DNA"/>
</dbReference>
<name>A0AAN8RKT5_9PEZI</name>
<feature type="compositionally biased region" description="Basic and acidic residues" evidence="1">
    <location>
        <begin position="684"/>
        <end position="697"/>
    </location>
</feature>
<evidence type="ECO:0000313" key="4">
    <source>
        <dbReference type="Proteomes" id="UP001313282"/>
    </source>
</evidence>
<reference evidence="3 4" key="1">
    <citation type="submission" date="2019-10" db="EMBL/GenBank/DDBJ databases">
        <authorList>
            <person name="Palmer J.M."/>
        </authorList>
    </citation>
    <scope>NUCLEOTIDE SEQUENCE [LARGE SCALE GENOMIC DNA]</scope>
    <source>
        <strain evidence="3 4">TWF718</strain>
    </source>
</reference>
<evidence type="ECO:0000256" key="1">
    <source>
        <dbReference type="SAM" id="MobiDB-lite"/>
    </source>
</evidence>
<keyword evidence="4" id="KW-1185">Reference proteome</keyword>
<gene>
    <name evidence="3" type="ORF">TWF718_004374</name>
</gene>
<dbReference type="InterPro" id="IPR000467">
    <property type="entry name" value="G_patch_dom"/>
</dbReference>
<dbReference type="PANTHER" id="PTHR13384">
    <property type="entry name" value="G PATCH DOMAIN-CONTAINING PROTEIN 1"/>
    <property type="match status" value="1"/>
</dbReference>
<dbReference type="GO" id="GO:0006397">
    <property type="term" value="P:mRNA processing"/>
    <property type="evidence" value="ECO:0007669"/>
    <property type="project" value="InterPro"/>
</dbReference>
<dbReference type="AlphaFoldDB" id="A0AAN8RKT5"/>
<dbReference type="Pfam" id="PF01585">
    <property type="entry name" value="G-patch"/>
    <property type="match status" value="1"/>
</dbReference>
<feature type="compositionally biased region" description="Basic and acidic residues" evidence="1">
    <location>
        <begin position="234"/>
        <end position="245"/>
    </location>
</feature>
<dbReference type="InterPro" id="IPR011666">
    <property type="entry name" value="DUF1604"/>
</dbReference>
<proteinExistence type="predicted"/>
<feature type="domain" description="G-patch" evidence="2">
    <location>
        <begin position="164"/>
        <end position="184"/>
    </location>
</feature>